<reference evidence="1 2" key="1">
    <citation type="journal article" date="2012" name="Gene">
        <title>Genome sequence of the phage clP1, which infects the beer spoilage bacterium Pediococcus damnosus.</title>
        <authorList>
            <person name="Kelly D."/>
            <person name="O'Sullivan O."/>
            <person name="Mills S."/>
            <person name="McAuliffe O."/>
            <person name="Ross R.P."/>
            <person name="Neve H."/>
            <person name="Coffey A."/>
        </authorList>
    </citation>
    <scope>NUCLEOTIDE SEQUENCE [LARGE SCALE GENOMIC DNA]</scope>
</reference>
<dbReference type="Proteomes" id="UP000005879">
    <property type="component" value="Segment"/>
</dbReference>
<gene>
    <name evidence="1" type="ORF">clP1_026</name>
</gene>
<evidence type="ECO:0000313" key="2">
    <source>
        <dbReference type="Proteomes" id="UP000005879"/>
    </source>
</evidence>
<protein>
    <submittedName>
        <fullName evidence="1">Uncharacterized protein</fullName>
    </submittedName>
</protein>
<dbReference type="KEGG" id="vg:11294574"/>
<organism evidence="1 2">
    <name type="scientific">Pediococcus phage cIP1</name>
    <dbReference type="NCBI Taxonomy" id="2681621"/>
    <lineage>
        <taxon>Viruses</taxon>
        <taxon>Duplodnaviria</taxon>
        <taxon>Heunggongvirae</taxon>
        <taxon>Uroviricota</taxon>
        <taxon>Caudoviricetes</taxon>
        <taxon>Coetzeevirus</taxon>
        <taxon>Coetzeevirus cIP1</taxon>
    </lineage>
</organism>
<name>G8FV09_9CAUD</name>
<proteinExistence type="predicted"/>
<dbReference type="GeneID" id="11294574"/>
<evidence type="ECO:0000313" key="1">
    <source>
        <dbReference type="EMBL" id="AER59785.1"/>
    </source>
</evidence>
<dbReference type="RefSeq" id="YP_004934191.1">
    <property type="nucleotide sequence ID" value="NC_016161.1"/>
</dbReference>
<dbReference type="EMBL" id="JN051154">
    <property type="protein sequence ID" value="AER59785.1"/>
    <property type="molecule type" value="Genomic_DNA"/>
</dbReference>
<sequence>MYKFTPRDKDDVVNDCLAVLTEAAKNYKESSGLRPGFTVNVDDGGLVIQVGMITNSFTVFGEPNSLGAVKLGTLDGAHTSVQMLQEAVQEVTAFMTLVTSACVVTYLDCNYRDVSDLPQFETLENNEETAK</sequence>
<accession>G8FV09</accession>
<keyword evidence="2" id="KW-1185">Reference proteome</keyword>